<dbReference type="SUPFAM" id="SSF50800">
    <property type="entry name" value="PK beta-barrel domain-like"/>
    <property type="match status" value="1"/>
</dbReference>
<dbReference type="PANTHER" id="PTHR30212:SF2">
    <property type="entry name" value="PROTEIN YIIM"/>
    <property type="match status" value="1"/>
</dbReference>
<dbReference type="GO" id="GO:0030170">
    <property type="term" value="F:pyridoxal phosphate binding"/>
    <property type="evidence" value="ECO:0007669"/>
    <property type="project" value="InterPro"/>
</dbReference>
<dbReference type="InterPro" id="IPR052353">
    <property type="entry name" value="Benzoxazolinone_Detox_Enz"/>
</dbReference>
<evidence type="ECO:0000259" key="1">
    <source>
        <dbReference type="PROSITE" id="PS51340"/>
    </source>
</evidence>
<proteinExistence type="predicted"/>
<dbReference type="GO" id="GO:0003824">
    <property type="term" value="F:catalytic activity"/>
    <property type="evidence" value="ECO:0007669"/>
    <property type="project" value="InterPro"/>
</dbReference>
<protein>
    <submittedName>
        <fullName evidence="2">Uncharacterized protein conserved in bacteria</fullName>
    </submittedName>
</protein>
<dbReference type="InterPro" id="IPR011037">
    <property type="entry name" value="Pyrv_Knase-like_insert_dom_sf"/>
</dbReference>
<organism evidence="2">
    <name type="scientific">uncultured Thermomicrobiales bacterium</name>
    <dbReference type="NCBI Taxonomy" id="1645740"/>
    <lineage>
        <taxon>Bacteria</taxon>
        <taxon>Pseudomonadati</taxon>
        <taxon>Thermomicrobiota</taxon>
        <taxon>Thermomicrobia</taxon>
        <taxon>Thermomicrobiales</taxon>
        <taxon>environmental samples</taxon>
    </lineage>
</organism>
<sequence>MNQPGGITVRAVAVGLPVVIGRTRSGDVVSGIRKHLVTTDTVRVRTLNIEGDRQADLRVHGGPDKAVYCYPAEHLPFWKSEIGYEMEEAPFGENLSTLGVTEEVARIGDIWRWGSITMQICQPRWPCYKLVLHSGHADMITRFVDASRSGWYLRVLEPGAAETTEPIFLSQRDPAGITVRQAFDAALGRLSRDDIAAVYAHPALAAAWLR</sequence>
<dbReference type="GO" id="GO:0030151">
    <property type="term" value="F:molybdenum ion binding"/>
    <property type="evidence" value="ECO:0007669"/>
    <property type="project" value="InterPro"/>
</dbReference>
<dbReference type="AlphaFoldDB" id="A0A6J4UYY4"/>
<dbReference type="Pfam" id="PF03473">
    <property type="entry name" value="MOSC"/>
    <property type="match status" value="1"/>
</dbReference>
<accession>A0A6J4UYY4</accession>
<reference evidence="2" key="1">
    <citation type="submission" date="2020-02" db="EMBL/GenBank/DDBJ databases">
        <authorList>
            <person name="Meier V. D."/>
        </authorList>
    </citation>
    <scope>NUCLEOTIDE SEQUENCE</scope>
    <source>
        <strain evidence="2">AVDCRST_MAG43</strain>
    </source>
</reference>
<dbReference type="EMBL" id="CADCWI010000111">
    <property type="protein sequence ID" value="CAA9564377.1"/>
    <property type="molecule type" value="Genomic_DNA"/>
</dbReference>
<dbReference type="PANTHER" id="PTHR30212">
    <property type="entry name" value="PROTEIN YIIM"/>
    <property type="match status" value="1"/>
</dbReference>
<gene>
    <name evidence="2" type="ORF">AVDCRST_MAG43-2198</name>
</gene>
<feature type="domain" description="MOSC" evidence="1">
    <location>
        <begin position="36"/>
        <end position="170"/>
    </location>
</feature>
<dbReference type="PROSITE" id="PS51340">
    <property type="entry name" value="MOSC"/>
    <property type="match status" value="1"/>
</dbReference>
<evidence type="ECO:0000313" key="2">
    <source>
        <dbReference type="EMBL" id="CAA9564377.1"/>
    </source>
</evidence>
<dbReference type="Gene3D" id="2.40.33.20">
    <property type="entry name" value="PK beta-barrel domain-like"/>
    <property type="match status" value="1"/>
</dbReference>
<name>A0A6J4UYY4_9BACT</name>
<dbReference type="InterPro" id="IPR005302">
    <property type="entry name" value="MoCF_Sase_C"/>
</dbReference>